<evidence type="ECO:0000256" key="1">
    <source>
        <dbReference type="SAM" id="MobiDB-lite"/>
    </source>
</evidence>
<sequence>RTSPWSHPQRNTAPCGTFWFVYSPSPFSSSPRDSPSSSPSAAGPANLPISASSPKTSLCPPPPPPLTPEIRLPARTGAVPSSTTPPFSRTSLQTASSPRTPAPSASTRPRARTSSL</sequence>
<proteinExistence type="predicted"/>
<accession>A0A0S3S639</accession>
<evidence type="ECO:0000313" key="3">
    <source>
        <dbReference type="Proteomes" id="UP000291084"/>
    </source>
</evidence>
<protein>
    <submittedName>
        <fullName evidence="2">Uncharacterized protein</fullName>
    </submittedName>
</protein>
<feature type="compositionally biased region" description="Low complexity" evidence="1">
    <location>
        <begin position="80"/>
        <end position="116"/>
    </location>
</feature>
<name>A0A0S3S639_PHAAN</name>
<feature type="non-terminal residue" evidence="2">
    <location>
        <position position="1"/>
    </location>
</feature>
<reference evidence="2 3" key="1">
    <citation type="journal article" date="2015" name="Sci. Rep.">
        <title>The power of single molecule real-time sequencing technology in the de novo assembly of a eukaryotic genome.</title>
        <authorList>
            <person name="Sakai H."/>
            <person name="Naito K."/>
            <person name="Ogiso-Tanaka E."/>
            <person name="Takahashi Y."/>
            <person name="Iseki K."/>
            <person name="Muto C."/>
            <person name="Satou K."/>
            <person name="Teruya K."/>
            <person name="Shiroma A."/>
            <person name="Shimoji M."/>
            <person name="Hirano T."/>
            <person name="Itoh T."/>
            <person name="Kaga A."/>
            <person name="Tomooka N."/>
        </authorList>
    </citation>
    <scope>NUCLEOTIDE SEQUENCE [LARGE SCALE GENOMIC DNA]</scope>
    <source>
        <strain evidence="3">cv. Shumari</strain>
    </source>
</reference>
<dbReference type="EMBL" id="AP015038">
    <property type="protein sequence ID" value="BAT88277.1"/>
    <property type="molecule type" value="Genomic_DNA"/>
</dbReference>
<evidence type="ECO:0000313" key="2">
    <source>
        <dbReference type="EMBL" id="BAT88277.1"/>
    </source>
</evidence>
<dbReference type="Proteomes" id="UP000291084">
    <property type="component" value="Chromosome 5"/>
</dbReference>
<keyword evidence="3" id="KW-1185">Reference proteome</keyword>
<feature type="compositionally biased region" description="Low complexity" evidence="1">
    <location>
        <begin position="26"/>
        <end position="40"/>
    </location>
</feature>
<feature type="region of interest" description="Disordered" evidence="1">
    <location>
        <begin position="26"/>
        <end position="116"/>
    </location>
</feature>
<gene>
    <name evidence="2" type="primary">Vigan.05G173400</name>
    <name evidence="2" type="ORF">VIGAN_05173400</name>
</gene>
<dbReference type="AlphaFoldDB" id="A0A0S3S639"/>
<organism evidence="2 3">
    <name type="scientific">Vigna angularis var. angularis</name>
    <dbReference type="NCBI Taxonomy" id="157739"/>
    <lineage>
        <taxon>Eukaryota</taxon>
        <taxon>Viridiplantae</taxon>
        <taxon>Streptophyta</taxon>
        <taxon>Embryophyta</taxon>
        <taxon>Tracheophyta</taxon>
        <taxon>Spermatophyta</taxon>
        <taxon>Magnoliopsida</taxon>
        <taxon>eudicotyledons</taxon>
        <taxon>Gunneridae</taxon>
        <taxon>Pentapetalae</taxon>
        <taxon>rosids</taxon>
        <taxon>fabids</taxon>
        <taxon>Fabales</taxon>
        <taxon>Fabaceae</taxon>
        <taxon>Papilionoideae</taxon>
        <taxon>50 kb inversion clade</taxon>
        <taxon>NPAAA clade</taxon>
        <taxon>indigoferoid/millettioid clade</taxon>
        <taxon>Phaseoleae</taxon>
        <taxon>Vigna</taxon>
    </lineage>
</organism>